<proteinExistence type="predicted"/>
<evidence type="ECO:0000256" key="5">
    <source>
        <dbReference type="ARBA" id="ARBA00023242"/>
    </source>
</evidence>
<comment type="caution">
    <text evidence="6">The sequence shown here is derived from an EMBL/GenBank/DDBJ whole genome shotgun (WGS) entry which is preliminary data.</text>
</comment>
<dbReference type="PANTHER" id="PTHR46481">
    <property type="entry name" value="ZINC FINGER BED DOMAIN-CONTAINING PROTEIN 4"/>
    <property type="match status" value="1"/>
</dbReference>
<reference evidence="7" key="1">
    <citation type="submission" date="2017-03" db="EMBL/GenBank/DDBJ databases">
        <title>Phytopthora megakarya and P. palmivora, two closely related causual agents of cacao black pod achieved similar genome size and gene model numbers by different mechanisms.</title>
        <authorList>
            <person name="Ali S."/>
            <person name="Shao J."/>
            <person name="Larry D.J."/>
            <person name="Kronmiller B."/>
            <person name="Shen D."/>
            <person name="Strem M.D."/>
            <person name="Melnick R.L."/>
            <person name="Guiltinan M.J."/>
            <person name="Tyler B.M."/>
            <person name="Meinhardt L.W."/>
            <person name="Bailey B.A."/>
        </authorList>
    </citation>
    <scope>NUCLEOTIDE SEQUENCE [LARGE SCALE GENOMIC DNA]</scope>
    <source>
        <strain evidence="7">zdho120</strain>
    </source>
</reference>
<evidence type="ECO:0008006" key="8">
    <source>
        <dbReference type="Google" id="ProtNLM"/>
    </source>
</evidence>
<dbReference type="SUPFAM" id="SSF53098">
    <property type="entry name" value="Ribonuclease H-like"/>
    <property type="match status" value="1"/>
</dbReference>
<keyword evidence="3" id="KW-0863">Zinc-finger</keyword>
<gene>
    <name evidence="6" type="ORF">PHMEG_00019998</name>
</gene>
<keyword evidence="7" id="KW-1185">Reference proteome</keyword>
<dbReference type="GO" id="GO:0005634">
    <property type="term" value="C:nucleus"/>
    <property type="evidence" value="ECO:0007669"/>
    <property type="project" value="UniProtKB-SubCell"/>
</dbReference>
<evidence type="ECO:0000256" key="4">
    <source>
        <dbReference type="ARBA" id="ARBA00022833"/>
    </source>
</evidence>
<evidence type="ECO:0000256" key="1">
    <source>
        <dbReference type="ARBA" id="ARBA00004123"/>
    </source>
</evidence>
<protein>
    <recommendedName>
        <fullName evidence="8">DUF659 domain-containing protein</fullName>
    </recommendedName>
</protein>
<dbReference type="PANTHER" id="PTHR46481:SF10">
    <property type="entry name" value="ZINC FINGER BED DOMAIN-CONTAINING PROTEIN 39"/>
    <property type="match status" value="1"/>
</dbReference>
<comment type="subcellular location">
    <subcellularLocation>
        <location evidence="1">Nucleus</location>
    </subcellularLocation>
</comment>
<dbReference type="AlphaFoldDB" id="A0A225VQJ5"/>
<keyword evidence="2" id="KW-0479">Metal-binding</keyword>
<evidence type="ECO:0000256" key="2">
    <source>
        <dbReference type="ARBA" id="ARBA00022723"/>
    </source>
</evidence>
<keyword evidence="5" id="KW-0539">Nucleus</keyword>
<sequence length="587" mass="67293">MPKTQLKKKQTIIVEYFPEASTQDERKRLEQILIEFQVDNNLPHKFVKRPSTFHLVNLFSKPKDICELRLCKKKQVAEPIIVLMLTLYGHELTYGLFKIGSRHDGLAITENMENVMLQMEKDGWTLGAVVTDNADQCGRARRILSLRWPKVAFVICFAHDLNNLVKAALKSDYCEVTKQASDTVNAINASSSEWLVEVHACMESTYGYTLNLQQLCETRRNSMYSCCSTLLRVRSALQLFELKFRTDKDFPRALHVFSRPSLWSAQRDAEEVVRPLAYASLKLQRNANTMADVVVCFLDIFEDIFEGFSRRSYGARNLAREVEKRRFQCEQPLMPLALVLNPAHRQASTKILDKAPLTTLDSLCRIGLHIGCACKKINQEASCQVILVFAVRDTTCERYFSEFALIHSVKPNQMGPEKARKLSLVRKRVRGQEKAETNVKRRKLVDPTERTLLRDRDDHFESCEPESENLHTTVEGPDRAMEYWATILSELEPDDDLENSLGECGEKMLQQLQQKARQFSFQVQQIKEQSVEPTTVPVQRPFPTYNDSSFPQEKTLIGLRGQKVSLADLSVTSVYCNDPRNVRNAEL</sequence>
<dbReference type="Proteomes" id="UP000198211">
    <property type="component" value="Unassembled WGS sequence"/>
</dbReference>
<name>A0A225VQJ5_9STRA</name>
<evidence type="ECO:0000313" key="7">
    <source>
        <dbReference type="Proteomes" id="UP000198211"/>
    </source>
</evidence>
<dbReference type="GO" id="GO:0008270">
    <property type="term" value="F:zinc ion binding"/>
    <property type="evidence" value="ECO:0007669"/>
    <property type="project" value="UniProtKB-KW"/>
</dbReference>
<evidence type="ECO:0000256" key="3">
    <source>
        <dbReference type="ARBA" id="ARBA00022771"/>
    </source>
</evidence>
<dbReference type="OrthoDB" id="126816at2759"/>
<evidence type="ECO:0000313" key="6">
    <source>
        <dbReference type="EMBL" id="OWZ07595.1"/>
    </source>
</evidence>
<dbReference type="InterPro" id="IPR052035">
    <property type="entry name" value="ZnF_BED_domain_contain"/>
</dbReference>
<dbReference type="EMBL" id="NBNE01003479">
    <property type="protein sequence ID" value="OWZ07595.1"/>
    <property type="molecule type" value="Genomic_DNA"/>
</dbReference>
<accession>A0A225VQJ5</accession>
<organism evidence="6 7">
    <name type="scientific">Phytophthora megakarya</name>
    <dbReference type="NCBI Taxonomy" id="4795"/>
    <lineage>
        <taxon>Eukaryota</taxon>
        <taxon>Sar</taxon>
        <taxon>Stramenopiles</taxon>
        <taxon>Oomycota</taxon>
        <taxon>Peronosporomycetes</taxon>
        <taxon>Peronosporales</taxon>
        <taxon>Peronosporaceae</taxon>
        <taxon>Phytophthora</taxon>
    </lineage>
</organism>
<dbReference type="InterPro" id="IPR012337">
    <property type="entry name" value="RNaseH-like_sf"/>
</dbReference>
<keyword evidence="4" id="KW-0862">Zinc</keyword>
<dbReference type="STRING" id="4795.A0A225VQJ5"/>